<dbReference type="FunFam" id="3.20.20.70:FF:000024">
    <property type="entry name" value="Indole-3-glycerol phosphate synthase"/>
    <property type="match status" value="1"/>
</dbReference>
<evidence type="ECO:0000256" key="5">
    <source>
        <dbReference type="ARBA" id="ARBA00022793"/>
    </source>
</evidence>
<keyword evidence="4 9" id="KW-0028">Amino-acid biosynthesis</keyword>
<dbReference type="EC" id="4.1.1.48" evidence="9"/>
<dbReference type="CDD" id="cd00331">
    <property type="entry name" value="IGPS"/>
    <property type="match status" value="1"/>
</dbReference>
<evidence type="ECO:0000313" key="11">
    <source>
        <dbReference type="EMBL" id="NDL67726.1"/>
    </source>
</evidence>
<keyword evidence="5 9" id="KW-0210">Decarboxylase</keyword>
<comment type="caution">
    <text evidence="11">The sequence shown here is derived from an EMBL/GenBank/DDBJ whole genome shotgun (WGS) entry which is preliminary data.</text>
</comment>
<keyword evidence="7 9" id="KW-0057">Aromatic amino acid biosynthesis</keyword>
<evidence type="ECO:0000313" key="12">
    <source>
        <dbReference type="Proteomes" id="UP000461585"/>
    </source>
</evidence>
<accession>A0A7X5KM98</accession>
<evidence type="ECO:0000256" key="1">
    <source>
        <dbReference type="ARBA" id="ARBA00001633"/>
    </source>
</evidence>
<dbReference type="InterPro" id="IPR013785">
    <property type="entry name" value="Aldolase_TIM"/>
</dbReference>
<evidence type="ECO:0000256" key="4">
    <source>
        <dbReference type="ARBA" id="ARBA00022605"/>
    </source>
</evidence>
<reference evidence="11 12" key="1">
    <citation type="submission" date="2020-01" db="EMBL/GenBank/DDBJ databases">
        <title>Anaeroalcalibacter tamaniensis gen. nov., sp. nov., moderately halophilic strictly anaerobic fermenter bacterium from mud volcano of Taman peninsula.</title>
        <authorList>
            <person name="Frolova A."/>
            <person name="Merkel A.Y."/>
            <person name="Slobodkin A.I."/>
        </authorList>
    </citation>
    <scope>NUCLEOTIDE SEQUENCE [LARGE SCALE GENOMIC DNA]</scope>
    <source>
        <strain evidence="11 12">F-3ap</strain>
    </source>
</reference>
<sequence>MEQDKNILDRIVEKKRERLQEKGWDLEELVGQVNSLEPSKEPFLFYKAMAKEGISIIGEIKKASPSKGVIKEDFRPLELAREYEGAVDAISVLTEEDFFQGSEAYLQAVSQAVSLPTLYKDFIIDKVQVYRAKLAGASCILLIVAILKEETLKELLELAESLGMDALVETHDADEIQTALRAGARIVGVNNRNLKTFATDLDLTLELADLIPEGVLLISESGIDTMEDVQKLAGAGVDGILVGESFMRSGDIKAKAEAFKKGGQAGNHAG</sequence>
<gene>
    <name evidence="9 11" type="primary">trpC</name>
    <name evidence="11" type="ORF">GXN74_08210</name>
</gene>
<evidence type="ECO:0000256" key="2">
    <source>
        <dbReference type="ARBA" id="ARBA00004696"/>
    </source>
</evidence>
<dbReference type="AlphaFoldDB" id="A0A7X5KM98"/>
<dbReference type="GO" id="GO:0000162">
    <property type="term" value="P:L-tryptophan biosynthetic process"/>
    <property type="evidence" value="ECO:0007669"/>
    <property type="project" value="UniProtKB-UniRule"/>
</dbReference>
<evidence type="ECO:0000256" key="6">
    <source>
        <dbReference type="ARBA" id="ARBA00022822"/>
    </source>
</evidence>
<dbReference type="EMBL" id="JAAEEH010000019">
    <property type="protein sequence ID" value="NDL67726.1"/>
    <property type="molecule type" value="Genomic_DNA"/>
</dbReference>
<evidence type="ECO:0000256" key="8">
    <source>
        <dbReference type="ARBA" id="ARBA00023239"/>
    </source>
</evidence>
<evidence type="ECO:0000256" key="7">
    <source>
        <dbReference type="ARBA" id="ARBA00023141"/>
    </source>
</evidence>
<dbReference type="Pfam" id="PF00218">
    <property type="entry name" value="IGPS"/>
    <property type="match status" value="1"/>
</dbReference>
<comment type="pathway">
    <text evidence="2 9">Amino-acid biosynthesis; L-tryptophan biosynthesis; L-tryptophan from chorismate: step 4/5.</text>
</comment>
<dbReference type="PANTHER" id="PTHR22854">
    <property type="entry name" value="TRYPTOPHAN BIOSYNTHESIS PROTEIN"/>
    <property type="match status" value="1"/>
</dbReference>
<keyword evidence="6 9" id="KW-0822">Tryptophan biosynthesis</keyword>
<protein>
    <recommendedName>
        <fullName evidence="9">Indole-3-glycerol phosphate synthase</fullName>
        <shortName evidence="9">IGPS</shortName>
        <ecNumber evidence="9">4.1.1.48</ecNumber>
    </recommendedName>
</protein>
<comment type="similarity">
    <text evidence="3 9">Belongs to the TrpC family.</text>
</comment>
<dbReference type="GO" id="GO:0004425">
    <property type="term" value="F:indole-3-glycerol-phosphate synthase activity"/>
    <property type="evidence" value="ECO:0007669"/>
    <property type="project" value="UniProtKB-UniRule"/>
</dbReference>
<dbReference type="SUPFAM" id="SSF51366">
    <property type="entry name" value="Ribulose-phoshate binding barrel"/>
    <property type="match status" value="1"/>
</dbReference>
<dbReference type="InterPro" id="IPR011060">
    <property type="entry name" value="RibuloseP-bd_barrel"/>
</dbReference>
<dbReference type="NCBIfam" id="NF001377">
    <property type="entry name" value="PRK00278.2-4"/>
    <property type="match status" value="1"/>
</dbReference>
<dbReference type="InterPro" id="IPR001468">
    <property type="entry name" value="Indole-3-GlycerolPSynthase_CS"/>
</dbReference>
<dbReference type="PROSITE" id="PS00614">
    <property type="entry name" value="IGPS"/>
    <property type="match status" value="1"/>
</dbReference>
<dbReference type="HAMAP" id="MF_00134_B">
    <property type="entry name" value="IGPS_B"/>
    <property type="match status" value="1"/>
</dbReference>
<dbReference type="Gene3D" id="3.20.20.70">
    <property type="entry name" value="Aldolase class I"/>
    <property type="match status" value="1"/>
</dbReference>
<keyword evidence="8 9" id="KW-0456">Lyase</keyword>
<feature type="domain" description="Indole-3-glycerol phosphate synthase" evidence="10">
    <location>
        <begin position="8"/>
        <end position="257"/>
    </location>
</feature>
<evidence type="ECO:0000259" key="10">
    <source>
        <dbReference type="Pfam" id="PF00218"/>
    </source>
</evidence>
<dbReference type="InterPro" id="IPR013798">
    <property type="entry name" value="Indole-3-glycerol_P_synth_dom"/>
</dbReference>
<comment type="catalytic activity">
    <reaction evidence="1 9">
        <text>1-(2-carboxyphenylamino)-1-deoxy-D-ribulose 5-phosphate + H(+) = (1S,2R)-1-C-(indol-3-yl)glycerol 3-phosphate + CO2 + H2O</text>
        <dbReference type="Rhea" id="RHEA:23476"/>
        <dbReference type="ChEBI" id="CHEBI:15377"/>
        <dbReference type="ChEBI" id="CHEBI:15378"/>
        <dbReference type="ChEBI" id="CHEBI:16526"/>
        <dbReference type="ChEBI" id="CHEBI:58613"/>
        <dbReference type="ChEBI" id="CHEBI:58866"/>
        <dbReference type="EC" id="4.1.1.48"/>
    </reaction>
</comment>
<proteinExistence type="inferred from homology"/>
<dbReference type="InterPro" id="IPR045186">
    <property type="entry name" value="Indole-3-glycerol_P_synth"/>
</dbReference>
<keyword evidence="12" id="KW-1185">Reference proteome</keyword>
<organism evidence="11 12">
    <name type="scientific">Anaerotalea alkaliphila</name>
    <dbReference type="NCBI Taxonomy" id="2662126"/>
    <lineage>
        <taxon>Bacteria</taxon>
        <taxon>Bacillati</taxon>
        <taxon>Bacillota</taxon>
        <taxon>Clostridia</taxon>
        <taxon>Eubacteriales</taxon>
        <taxon>Anaerotalea</taxon>
    </lineage>
</organism>
<name>A0A7X5KM98_9FIRM</name>
<dbReference type="UniPathway" id="UPA00035">
    <property type="reaction ID" value="UER00043"/>
</dbReference>
<evidence type="ECO:0000256" key="9">
    <source>
        <dbReference type="HAMAP-Rule" id="MF_00134"/>
    </source>
</evidence>
<dbReference type="Proteomes" id="UP000461585">
    <property type="component" value="Unassembled WGS sequence"/>
</dbReference>
<dbReference type="GO" id="GO:0004640">
    <property type="term" value="F:phosphoribosylanthranilate isomerase activity"/>
    <property type="evidence" value="ECO:0007669"/>
    <property type="project" value="TreeGrafter"/>
</dbReference>
<dbReference type="PANTHER" id="PTHR22854:SF2">
    <property type="entry name" value="INDOLE-3-GLYCEROL-PHOSPHATE SYNTHASE"/>
    <property type="match status" value="1"/>
</dbReference>
<evidence type="ECO:0000256" key="3">
    <source>
        <dbReference type="ARBA" id="ARBA00008737"/>
    </source>
</evidence>